<accession>A0A9D4QLT2</accession>
<keyword evidence="3" id="KW-1185">Reference proteome</keyword>
<evidence type="ECO:0000313" key="2">
    <source>
        <dbReference type="EMBL" id="KAH3834840.1"/>
    </source>
</evidence>
<sequence length="117" mass="12940">MCKSRCCSLVIISVLLCYFLYHGNTVDGQRTLQTCTFKKVDLNSVCVNVLSSSEQNSISHCLLKCDKTCFAVTFEASTGTCSLCSIQGLAVSENSTGVAFSKVETNFFCRHFYYVLK</sequence>
<proteinExistence type="predicted"/>
<dbReference type="AlphaFoldDB" id="A0A9D4QLT2"/>
<dbReference type="EMBL" id="JAIWYP010000004">
    <property type="protein sequence ID" value="KAH3834840.1"/>
    <property type="molecule type" value="Genomic_DNA"/>
</dbReference>
<gene>
    <name evidence="2" type="ORF">DPMN_108173</name>
</gene>
<organism evidence="2 3">
    <name type="scientific">Dreissena polymorpha</name>
    <name type="common">Zebra mussel</name>
    <name type="synonym">Mytilus polymorpha</name>
    <dbReference type="NCBI Taxonomy" id="45954"/>
    <lineage>
        <taxon>Eukaryota</taxon>
        <taxon>Metazoa</taxon>
        <taxon>Spiralia</taxon>
        <taxon>Lophotrochozoa</taxon>
        <taxon>Mollusca</taxon>
        <taxon>Bivalvia</taxon>
        <taxon>Autobranchia</taxon>
        <taxon>Heteroconchia</taxon>
        <taxon>Euheterodonta</taxon>
        <taxon>Imparidentia</taxon>
        <taxon>Neoheterodontei</taxon>
        <taxon>Myida</taxon>
        <taxon>Dreissenoidea</taxon>
        <taxon>Dreissenidae</taxon>
        <taxon>Dreissena</taxon>
    </lineage>
</organism>
<name>A0A9D4QLT2_DREPO</name>
<reference evidence="2" key="1">
    <citation type="journal article" date="2019" name="bioRxiv">
        <title>The Genome of the Zebra Mussel, Dreissena polymorpha: A Resource for Invasive Species Research.</title>
        <authorList>
            <person name="McCartney M.A."/>
            <person name="Auch B."/>
            <person name="Kono T."/>
            <person name="Mallez S."/>
            <person name="Zhang Y."/>
            <person name="Obille A."/>
            <person name="Becker A."/>
            <person name="Abrahante J.E."/>
            <person name="Garbe J."/>
            <person name="Badalamenti J.P."/>
            <person name="Herman A."/>
            <person name="Mangelson H."/>
            <person name="Liachko I."/>
            <person name="Sullivan S."/>
            <person name="Sone E.D."/>
            <person name="Koren S."/>
            <person name="Silverstein K.A.T."/>
            <person name="Beckman K.B."/>
            <person name="Gohl D.M."/>
        </authorList>
    </citation>
    <scope>NUCLEOTIDE SEQUENCE</scope>
    <source>
        <strain evidence="2">Duluth1</strain>
        <tissue evidence="2">Whole animal</tissue>
    </source>
</reference>
<feature type="signal peptide" evidence="1">
    <location>
        <begin position="1"/>
        <end position="28"/>
    </location>
</feature>
<keyword evidence="1" id="KW-0732">Signal</keyword>
<evidence type="ECO:0000256" key="1">
    <source>
        <dbReference type="SAM" id="SignalP"/>
    </source>
</evidence>
<protein>
    <submittedName>
        <fullName evidence="2">Uncharacterized protein</fullName>
    </submittedName>
</protein>
<dbReference type="Proteomes" id="UP000828390">
    <property type="component" value="Unassembled WGS sequence"/>
</dbReference>
<comment type="caution">
    <text evidence="2">The sequence shown here is derived from an EMBL/GenBank/DDBJ whole genome shotgun (WGS) entry which is preliminary data.</text>
</comment>
<reference evidence="2" key="2">
    <citation type="submission" date="2020-11" db="EMBL/GenBank/DDBJ databases">
        <authorList>
            <person name="McCartney M.A."/>
            <person name="Auch B."/>
            <person name="Kono T."/>
            <person name="Mallez S."/>
            <person name="Becker A."/>
            <person name="Gohl D.M."/>
            <person name="Silverstein K.A.T."/>
            <person name="Koren S."/>
            <person name="Bechman K.B."/>
            <person name="Herman A."/>
            <person name="Abrahante J.E."/>
            <person name="Garbe J."/>
        </authorList>
    </citation>
    <scope>NUCLEOTIDE SEQUENCE</scope>
    <source>
        <strain evidence="2">Duluth1</strain>
        <tissue evidence="2">Whole animal</tissue>
    </source>
</reference>
<evidence type="ECO:0000313" key="3">
    <source>
        <dbReference type="Proteomes" id="UP000828390"/>
    </source>
</evidence>
<feature type="chain" id="PRO_5038395211" evidence="1">
    <location>
        <begin position="29"/>
        <end position="117"/>
    </location>
</feature>